<keyword evidence="4" id="KW-1185">Reference proteome</keyword>
<gene>
    <name evidence="3" type="ORF">HNQ85_002052</name>
</gene>
<evidence type="ECO:0000313" key="4">
    <source>
        <dbReference type="Proteomes" id="UP000580891"/>
    </source>
</evidence>
<evidence type="ECO:0000256" key="2">
    <source>
        <dbReference type="SAM" id="Phobius"/>
    </source>
</evidence>
<sequence length="135" mass="14822">MAGNKNGNGAFLFGAIVGGIVGAATTVFLSSEKGKKLLQEIKNTDIDELKTTAIEWMKLAKDKTADLAKSPIAVKNERNVKNEVLDERMDDSSEAMSIPIPTHYESNEGNKINIEKMLKEAEEALNDAENKFNQH</sequence>
<keyword evidence="2" id="KW-0472">Membrane</keyword>
<comment type="caution">
    <text evidence="3">The sequence shown here is derived from an EMBL/GenBank/DDBJ whole genome shotgun (WGS) entry which is preliminary data.</text>
</comment>
<feature type="region of interest" description="Disordered" evidence="1">
    <location>
        <begin position="83"/>
        <end position="106"/>
    </location>
</feature>
<keyword evidence="2" id="KW-0812">Transmembrane</keyword>
<keyword evidence="2" id="KW-1133">Transmembrane helix</keyword>
<feature type="transmembrane region" description="Helical" evidence="2">
    <location>
        <begin position="12"/>
        <end position="29"/>
    </location>
</feature>
<accession>A0A7V9Z0D8</accession>
<protein>
    <submittedName>
        <fullName evidence="3">Gas vesicle protein</fullName>
    </submittedName>
</protein>
<proteinExistence type="predicted"/>
<dbReference type="InterPro" id="IPR024623">
    <property type="entry name" value="YtxH"/>
</dbReference>
<evidence type="ECO:0000256" key="1">
    <source>
        <dbReference type="SAM" id="MobiDB-lite"/>
    </source>
</evidence>
<dbReference type="EMBL" id="JACDUU010000004">
    <property type="protein sequence ID" value="MBA2871777.1"/>
    <property type="molecule type" value="Genomic_DNA"/>
</dbReference>
<dbReference type="RefSeq" id="WP_181537588.1">
    <property type="nucleotide sequence ID" value="NZ_JACDUU010000004.1"/>
</dbReference>
<evidence type="ECO:0000313" key="3">
    <source>
        <dbReference type="EMBL" id="MBA2871777.1"/>
    </source>
</evidence>
<dbReference type="AlphaFoldDB" id="A0A7V9Z0D8"/>
<organism evidence="3 4">
    <name type="scientific">[Anoxybacillus] calidus</name>
    <dbReference type="NCBI Taxonomy" id="575178"/>
    <lineage>
        <taxon>Bacteria</taxon>
        <taxon>Bacillati</taxon>
        <taxon>Bacillota</taxon>
        <taxon>Bacilli</taxon>
        <taxon>Bacillales</taxon>
        <taxon>Anoxybacillaceae</taxon>
        <taxon>Paranoxybacillus</taxon>
    </lineage>
</organism>
<name>A0A7V9Z0D8_9BACL</name>
<dbReference type="Pfam" id="PF12732">
    <property type="entry name" value="YtxH"/>
    <property type="match status" value="1"/>
</dbReference>
<dbReference type="Proteomes" id="UP000580891">
    <property type="component" value="Unassembled WGS sequence"/>
</dbReference>
<reference evidence="3 4" key="1">
    <citation type="submission" date="2020-07" db="EMBL/GenBank/DDBJ databases">
        <title>Genomic Encyclopedia of Type Strains, Phase IV (KMG-IV): sequencing the most valuable type-strain genomes for metagenomic binning, comparative biology and taxonomic classification.</title>
        <authorList>
            <person name="Goeker M."/>
        </authorList>
    </citation>
    <scope>NUCLEOTIDE SEQUENCE [LARGE SCALE GENOMIC DNA]</scope>
    <source>
        <strain evidence="3 4">DSM 25220</strain>
    </source>
</reference>